<evidence type="ECO:0000256" key="6">
    <source>
        <dbReference type="SAM" id="Phobius"/>
    </source>
</evidence>
<feature type="transmembrane region" description="Helical" evidence="6">
    <location>
        <begin position="348"/>
        <end position="366"/>
    </location>
</feature>
<reference evidence="8 9" key="1">
    <citation type="submission" date="2020-08" db="EMBL/GenBank/DDBJ databases">
        <title>Genomic Encyclopedia of Type Strains, Phase IV (KMG-IV): sequencing the most valuable type-strain genomes for metagenomic binning, comparative biology and taxonomic classification.</title>
        <authorList>
            <person name="Goeker M."/>
        </authorList>
    </citation>
    <scope>NUCLEOTIDE SEQUENCE [LARGE SCALE GENOMIC DNA]</scope>
    <source>
        <strain evidence="8 9">DSM 21769</strain>
    </source>
</reference>
<dbReference type="PANTHER" id="PTHR30294">
    <property type="entry name" value="MEMBRANE COMPONENT OF ABC TRANSPORTER YHHJ-RELATED"/>
    <property type="match status" value="1"/>
</dbReference>
<dbReference type="Pfam" id="PF12698">
    <property type="entry name" value="ABC2_membrane_3"/>
    <property type="match status" value="1"/>
</dbReference>
<keyword evidence="4 6" id="KW-1133">Transmembrane helix</keyword>
<comment type="caution">
    <text evidence="8">The sequence shown here is derived from an EMBL/GenBank/DDBJ whole genome shotgun (WGS) entry which is preliminary data.</text>
</comment>
<evidence type="ECO:0000256" key="5">
    <source>
        <dbReference type="ARBA" id="ARBA00023136"/>
    </source>
</evidence>
<name>A0A841PLB9_9BACL</name>
<protein>
    <submittedName>
        <fullName evidence="8">ABC-2 type transport system permease protein</fullName>
    </submittedName>
</protein>
<evidence type="ECO:0000259" key="7">
    <source>
        <dbReference type="Pfam" id="PF12698"/>
    </source>
</evidence>
<dbReference type="GO" id="GO:0140359">
    <property type="term" value="F:ABC-type transporter activity"/>
    <property type="evidence" value="ECO:0007669"/>
    <property type="project" value="InterPro"/>
</dbReference>
<feature type="transmembrane region" description="Helical" evidence="6">
    <location>
        <begin position="183"/>
        <end position="204"/>
    </location>
</feature>
<dbReference type="PANTHER" id="PTHR30294:SF29">
    <property type="entry name" value="MULTIDRUG ABC TRANSPORTER PERMEASE YBHS-RELATED"/>
    <property type="match status" value="1"/>
</dbReference>
<feature type="transmembrane region" description="Helical" evidence="6">
    <location>
        <begin position="288"/>
        <end position="311"/>
    </location>
</feature>
<sequence length="427" mass="46957">MRNLWIVLAHTYWTKVKSKTFIATTLTMAIFMLVLLNLNNIIQLFDDDAAEQAYDVLILAENENVYGLLAQEVQNEDNQITVYEASDEEQAEEDVLDGGFDASLIVSGEGEEIEGHFYAPTVNETYLPTQLESALQSVKEMQIAGALGLEEGELQALDEAVPFEQTALDDTARSEAELNQARFFVNTLLFIIYFSVLFLGNMIASEVATEKSSRVMEILISSASPVQQMFGKIIGIGLIGLTQYALIFMIAVFSVGTMIGSVDVNEANEVVGDQALLDMSGAVFSMELFFYAFLYFILGYLLYATLAAMLGSVVTRIEDVGQAIGPMNMLVIVALMISIFSLGNPGATLVTITSYIPFFTPMIMFLRIGMGEAAIWEVLLSIGIMIVTITLLAMVAARIYRGGVLLYSHSRTWKGLKRALLLSRKST</sequence>
<organism evidence="8 9">
    <name type="scientific">Geomicrobium halophilum</name>
    <dbReference type="NCBI Taxonomy" id="549000"/>
    <lineage>
        <taxon>Bacteria</taxon>
        <taxon>Bacillati</taxon>
        <taxon>Bacillota</taxon>
        <taxon>Bacilli</taxon>
        <taxon>Bacillales</taxon>
        <taxon>Geomicrobium</taxon>
    </lineage>
</organism>
<comment type="subcellular location">
    <subcellularLocation>
        <location evidence="1">Cell membrane</location>
        <topology evidence="1">Multi-pass membrane protein</topology>
    </subcellularLocation>
</comment>
<feature type="domain" description="ABC-2 type transporter transmembrane" evidence="7">
    <location>
        <begin position="19"/>
        <end position="397"/>
    </location>
</feature>
<dbReference type="RefSeq" id="WP_184403417.1">
    <property type="nucleotide sequence ID" value="NZ_JACHHJ010000001.1"/>
</dbReference>
<evidence type="ECO:0000313" key="9">
    <source>
        <dbReference type="Proteomes" id="UP000568839"/>
    </source>
</evidence>
<feature type="transmembrane region" description="Helical" evidence="6">
    <location>
        <begin position="323"/>
        <end position="342"/>
    </location>
</feature>
<evidence type="ECO:0000256" key="1">
    <source>
        <dbReference type="ARBA" id="ARBA00004651"/>
    </source>
</evidence>
<keyword evidence="9" id="KW-1185">Reference proteome</keyword>
<feature type="transmembrane region" description="Helical" evidence="6">
    <location>
        <begin position="378"/>
        <end position="400"/>
    </location>
</feature>
<feature type="transmembrane region" description="Helical" evidence="6">
    <location>
        <begin position="233"/>
        <end position="255"/>
    </location>
</feature>
<evidence type="ECO:0000256" key="2">
    <source>
        <dbReference type="ARBA" id="ARBA00022475"/>
    </source>
</evidence>
<dbReference type="Proteomes" id="UP000568839">
    <property type="component" value="Unassembled WGS sequence"/>
</dbReference>
<feature type="transmembrane region" description="Helical" evidence="6">
    <location>
        <begin position="21"/>
        <end position="38"/>
    </location>
</feature>
<evidence type="ECO:0000256" key="4">
    <source>
        <dbReference type="ARBA" id="ARBA00022989"/>
    </source>
</evidence>
<accession>A0A841PLB9</accession>
<dbReference type="AlphaFoldDB" id="A0A841PLB9"/>
<dbReference type="EMBL" id="JACHHJ010000001">
    <property type="protein sequence ID" value="MBB6449549.1"/>
    <property type="molecule type" value="Genomic_DNA"/>
</dbReference>
<keyword evidence="5 6" id="KW-0472">Membrane</keyword>
<gene>
    <name evidence="8" type="ORF">HNR44_001498</name>
</gene>
<keyword evidence="3 6" id="KW-0812">Transmembrane</keyword>
<dbReference type="InterPro" id="IPR051449">
    <property type="entry name" value="ABC-2_transporter_component"/>
</dbReference>
<evidence type="ECO:0000313" key="8">
    <source>
        <dbReference type="EMBL" id="MBB6449549.1"/>
    </source>
</evidence>
<dbReference type="InterPro" id="IPR013525">
    <property type="entry name" value="ABC2_TM"/>
</dbReference>
<keyword evidence="2" id="KW-1003">Cell membrane</keyword>
<evidence type="ECO:0000256" key="3">
    <source>
        <dbReference type="ARBA" id="ARBA00022692"/>
    </source>
</evidence>
<dbReference type="GO" id="GO:0005886">
    <property type="term" value="C:plasma membrane"/>
    <property type="evidence" value="ECO:0007669"/>
    <property type="project" value="UniProtKB-SubCell"/>
</dbReference>
<proteinExistence type="predicted"/>